<keyword evidence="1" id="KW-1133">Transmembrane helix</keyword>
<organism evidence="2 3">
    <name type="scientific">Hyalella azteca</name>
    <name type="common">Amphipod</name>
    <dbReference type="NCBI Taxonomy" id="294128"/>
    <lineage>
        <taxon>Eukaryota</taxon>
        <taxon>Metazoa</taxon>
        <taxon>Ecdysozoa</taxon>
        <taxon>Arthropoda</taxon>
        <taxon>Crustacea</taxon>
        <taxon>Multicrustacea</taxon>
        <taxon>Malacostraca</taxon>
        <taxon>Eumalacostraca</taxon>
        <taxon>Peracarida</taxon>
        <taxon>Amphipoda</taxon>
        <taxon>Senticaudata</taxon>
        <taxon>Talitrida</taxon>
        <taxon>Talitroidea</taxon>
        <taxon>Hyalellidae</taxon>
        <taxon>Hyalella</taxon>
    </lineage>
</organism>
<dbReference type="KEGG" id="hazt:108670952"/>
<evidence type="ECO:0000256" key="1">
    <source>
        <dbReference type="SAM" id="Phobius"/>
    </source>
</evidence>
<sequence length="205" mass="23538">MARNWNGGFSMMVVLFSAFSGAENHTDHRSKRYIYINKDSPVTLGFLLNVAIAVALPNFIDTTPRSLDYDTEERMPGFEYPEDLSFEPAYEQELGRLLGFFAYLKLPMVECQERIVCEMAAEPETYSPLSVLVLKELRQTHGLVKPSHESLMWRYVAATARGHVYGTETCVKHYGKCEMSARQRLNMVVLKLYQYYAAMLKIKLL</sequence>
<dbReference type="OrthoDB" id="6334967at2759"/>
<dbReference type="GeneID" id="108670952"/>
<proteinExistence type="predicted"/>
<dbReference type="RefSeq" id="XP_018013931.1">
    <property type="nucleotide sequence ID" value="XM_018158442.2"/>
</dbReference>
<gene>
    <name evidence="3" type="primary">LOC108670952</name>
</gene>
<evidence type="ECO:0000313" key="2">
    <source>
        <dbReference type="Proteomes" id="UP000694843"/>
    </source>
</evidence>
<accession>A0A8B7NKY6</accession>
<feature type="transmembrane region" description="Helical" evidence="1">
    <location>
        <begin position="42"/>
        <end position="60"/>
    </location>
</feature>
<dbReference type="Proteomes" id="UP000694843">
    <property type="component" value="Unplaced"/>
</dbReference>
<keyword evidence="1" id="KW-0472">Membrane</keyword>
<keyword evidence="2" id="KW-1185">Reference proteome</keyword>
<dbReference type="OMA" id="CEMSARQ"/>
<keyword evidence="1" id="KW-0812">Transmembrane</keyword>
<protein>
    <submittedName>
        <fullName evidence="3">Uncharacterized protein LOC108670952</fullName>
    </submittedName>
</protein>
<name>A0A8B7NKY6_HYAAZ</name>
<feature type="transmembrane region" description="Helical" evidence="1">
    <location>
        <begin position="6"/>
        <end position="22"/>
    </location>
</feature>
<reference evidence="3" key="1">
    <citation type="submission" date="2025-08" db="UniProtKB">
        <authorList>
            <consortium name="RefSeq"/>
        </authorList>
    </citation>
    <scope>IDENTIFICATION</scope>
    <source>
        <tissue evidence="3">Whole organism</tissue>
    </source>
</reference>
<evidence type="ECO:0000313" key="3">
    <source>
        <dbReference type="RefSeq" id="XP_018013931.1"/>
    </source>
</evidence>
<dbReference type="AlphaFoldDB" id="A0A8B7NKY6"/>